<dbReference type="RefSeq" id="WP_064803401.1">
    <property type="nucleotide sequence ID" value="NZ_CP016022.1"/>
</dbReference>
<dbReference type="AlphaFoldDB" id="A0A191ZWF2"/>
<dbReference type="Pfam" id="PF05707">
    <property type="entry name" value="Zot"/>
    <property type="match status" value="1"/>
</dbReference>
<dbReference type="InterPro" id="IPR027417">
    <property type="entry name" value="P-loop_NTPase"/>
</dbReference>
<evidence type="ECO:0000313" key="3">
    <source>
        <dbReference type="EMBL" id="ANJ72434.1"/>
    </source>
</evidence>
<feature type="compositionally biased region" description="Low complexity" evidence="1">
    <location>
        <begin position="249"/>
        <end position="274"/>
    </location>
</feature>
<dbReference type="EMBL" id="CP016022">
    <property type="protein sequence ID" value="ANJ72434.1"/>
    <property type="molecule type" value="Genomic_DNA"/>
</dbReference>
<sequence>MINFFEGLPRAGKSYTAVVKWILEAIIKGRHVVTNVDGFNMEMAAELTGVDVERVRELVKCIGDEDMPRLYEHVVKDALYVLDEAQDYWPSSFKPLDKPMTKFVTQHGHDGIDIILMGQDLNDVHNIWKRRIDRKYVFQKKDVVGKPNEFKWTVYKKVKGQKGDRFEKVSDGSGEYEEKYFGLYKSHTDGTTNTDTLEDSAANIFKTKAFRVWIPLFALVAFGAIGYLVYLFKGGGLVGSKPEEKHVVTTSVTSSSTPPVAGAEKVPAAPAAKAADPKPAPEDDDFIAGLAKKYRPRLEGWARARGQADVLVAWYDDSSRVRERLSAATVEELGWKVQESQYGQHVILAKGERRIVVTMWPIDIYGKVPEKQVEGVRAMSGADLRSARDERVQDFGPEGWPAQDDQVMGRGVVDLPPSITNIPDDAAPPRHIRRSAAYDGTQHWSHG</sequence>
<evidence type="ECO:0000313" key="4">
    <source>
        <dbReference type="Proteomes" id="UP000078572"/>
    </source>
</evidence>
<name>A0A191ZWF2_9RALS</name>
<accession>A0A191ZWF2</accession>
<dbReference type="Gene3D" id="3.40.50.300">
    <property type="entry name" value="P-loop containing nucleotide triphosphate hydrolases"/>
    <property type="match status" value="1"/>
</dbReference>
<reference evidence="4" key="1">
    <citation type="submission" date="2016-06" db="EMBL/GenBank/DDBJ databases">
        <authorList>
            <person name="Xu Y."/>
            <person name="Nagy A."/>
            <person name="Yan X."/>
            <person name="Kim S.W."/>
            <person name="Haley B."/>
            <person name="Liu N.T."/>
            <person name="Nou X."/>
        </authorList>
    </citation>
    <scope>NUCLEOTIDE SEQUENCE [LARGE SCALE GENOMIC DNA]</scope>
    <source>
        <strain evidence="4">ATCC 49129</strain>
    </source>
</reference>
<proteinExistence type="predicted"/>
<dbReference type="STRING" id="190721.ACS15_1722"/>
<organism evidence="3 4">
    <name type="scientific">Ralstonia insidiosa</name>
    <dbReference type="NCBI Taxonomy" id="190721"/>
    <lineage>
        <taxon>Bacteria</taxon>
        <taxon>Pseudomonadati</taxon>
        <taxon>Pseudomonadota</taxon>
        <taxon>Betaproteobacteria</taxon>
        <taxon>Burkholderiales</taxon>
        <taxon>Burkholderiaceae</taxon>
        <taxon>Ralstonia</taxon>
    </lineage>
</organism>
<feature type="transmembrane region" description="Helical" evidence="2">
    <location>
        <begin position="212"/>
        <end position="232"/>
    </location>
</feature>
<feature type="region of interest" description="Disordered" evidence="1">
    <location>
        <begin position="420"/>
        <end position="447"/>
    </location>
</feature>
<dbReference type="OrthoDB" id="8479507at2"/>
<evidence type="ECO:0000256" key="1">
    <source>
        <dbReference type="SAM" id="MobiDB-lite"/>
    </source>
</evidence>
<dbReference type="InterPro" id="IPR008900">
    <property type="entry name" value="Zot_N"/>
</dbReference>
<keyword evidence="2" id="KW-1133">Transmembrane helix</keyword>
<gene>
    <name evidence="3" type="ORF">A9Y76_08105</name>
</gene>
<evidence type="ECO:0000256" key="2">
    <source>
        <dbReference type="SAM" id="Phobius"/>
    </source>
</evidence>
<keyword evidence="2" id="KW-0812">Transmembrane</keyword>
<keyword evidence="2" id="KW-0472">Membrane</keyword>
<keyword evidence="4" id="KW-1185">Reference proteome</keyword>
<dbReference type="GeneID" id="61525977"/>
<protein>
    <submittedName>
        <fullName evidence="3">Uncharacterized protein</fullName>
    </submittedName>
</protein>
<feature type="region of interest" description="Disordered" evidence="1">
    <location>
        <begin position="249"/>
        <end position="283"/>
    </location>
</feature>
<dbReference type="Proteomes" id="UP000078572">
    <property type="component" value="Chromosome 1"/>
</dbReference>